<protein>
    <recommendedName>
        <fullName evidence="4">F-BAR domain-containing protein</fullName>
    </recommendedName>
</protein>
<dbReference type="PANTHER" id="PTHR23065">
    <property type="entry name" value="PROLINE-SERINE-THREONINE PHOSPHATASE INTERACTING PROTEIN 1"/>
    <property type="match status" value="1"/>
</dbReference>
<keyword evidence="6" id="KW-1185">Reference proteome</keyword>
<name>A0A553P6V3_TIGCA</name>
<dbReference type="GO" id="GO:0005768">
    <property type="term" value="C:endosome"/>
    <property type="evidence" value="ECO:0007669"/>
    <property type="project" value="TreeGrafter"/>
</dbReference>
<dbReference type="AlphaFoldDB" id="A0A553P6V3"/>
<accession>A0A553P6V3</accession>
<dbReference type="GO" id="GO:0030100">
    <property type="term" value="P:regulation of endocytosis"/>
    <property type="evidence" value="ECO:0007669"/>
    <property type="project" value="TreeGrafter"/>
</dbReference>
<evidence type="ECO:0000313" key="5">
    <source>
        <dbReference type="EMBL" id="TRY73360.1"/>
    </source>
</evidence>
<dbReference type="GO" id="GO:0097320">
    <property type="term" value="P:plasma membrane tubulation"/>
    <property type="evidence" value="ECO:0007669"/>
    <property type="project" value="TreeGrafter"/>
</dbReference>
<feature type="compositionally biased region" description="Basic and acidic residues" evidence="3">
    <location>
        <begin position="362"/>
        <end position="375"/>
    </location>
</feature>
<dbReference type="InterPro" id="IPR036028">
    <property type="entry name" value="SH3-like_dom_sf"/>
</dbReference>
<dbReference type="SUPFAM" id="SSF103657">
    <property type="entry name" value="BAR/IMD domain-like"/>
    <property type="match status" value="1"/>
</dbReference>
<evidence type="ECO:0000256" key="1">
    <source>
        <dbReference type="PROSITE-ProRule" id="PRU01077"/>
    </source>
</evidence>
<dbReference type="GO" id="GO:0007010">
    <property type="term" value="P:cytoskeleton organization"/>
    <property type="evidence" value="ECO:0007669"/>
    <property type="project" value="TreeGrafter"/>
</dbReference>
<feature type="region of interest" description="Disordered" evidence="3">
    <location>
        <begin position="303"/>
        <end position="387"/>
    </location>
</feature>
<feature type="compositionally biased region" description="Polar residues" evidence="3">
    <location>
        <begin position="376"/>
        <end position="387"/>
    </location>
</feature>
<keyword evidence="1 2" id="KW-0175">Coiled coil</keyword>
<dbReference type="GO" id="GO:0005543">
    <property type="term" value="F:phospholipid binding"/>
    <property type="evidence" value="ECO:0007669"/>
    <property type="project" value="TreeGrafter"/>
</dbReference>
<dbReference type="STRING" id="6832.A0A553P6V3"/>
<proteinExistence type="predicted"/>
<feature type="region of interest" description="Disordered" evidence="3">
    <location>
        <begin position="152"/>
        <end position="215"/>
    </location>
</feature>
<sequence length="461" mass="52081">MRKLQDRVQKTKDQVQKSRENYEMAINDINAYNAKYMEDMTEVFEKCQRMEAQRLQCFKDILFDVQKCLNITENPEMPQIYEEFYHTVNNADHEQDLRWWSNTHGVNMAMNWPQFEEYMEEFRDIAKGTIHKKGGIADGSITLINQRHVGDDLPEYNPVAPKQNGSSNHKPPSRNNGHSMAKVPSSTGSIQQQSGPPLSKTANNGQALSFNHLNGSHPYHHSSGFGSMSTLQVQDLELSAPPSYSPTSPLPALKPAGVFAIDSPTLIAARRKIMGKRYEDGPTSPSTPPSLTSSALVEDLDVRTPPLATPCPSEREPLHQEPTPTPEVPNSPVLKQSPKKTQVTQVKRTKRISLVARTNNLPRKESNTTKPRKENFVSQRRQKQSNLSLRKTSKAFHYNGGVSKDSNPFDEDEWEDEHVEPLVDNGDIFEKLEEEDEQGWCKGRKDGKVGLYPANYIEVVD</sequence>
<dbReference type="PANTHER" id="PTHR23065:SF11">
    <property type="entry name" value="SYNDAPIN, ISOFORM C"/>
    <property type="match status" value="1"/>
</dbReference>
<dbReference type="EMBL" id="VCGU01000007">
    <property type="protein sequence ID" value="TRY73360.1"/>
    <property type="molecule type" value="Genomic_DNA"/>
</dbReference>
<feature type="coiled-coil region" evidence="2">
    <location>
        <begin position="1"/>
        <end position="35"/>
    </location>
</feature>
<evidence type="ECO:0000256" key="3">
    <source>
        <dbReference type="SAM" id="MobiDB-lite"/>
    </source>
</evidence>
<dbReference type="InterPro" id="IPR031160">
    <property type="entry name" value="F_BAR_dom"/>
</dbReference>
<organism evidence="5 6">
    <name type="scientific">Tigriopus californicus</name>
    <name type="common">Marine copepod</name>
    <dbReference type="NCBI Taxonomy" id="6832"/>
    <lineage>
        <taxon>Eukaryota</taxon>
        <taxon>Metazoa</taxon>
        <taxon>Ecdysozoa</taxon>
        <taxon>Arthropoda</taxon>
        <taxon>Crustacea</taxon>
        <taxon>Multicrustacea</taxon>
        <taxon>Hexanauplia</taxon>
        <taxon>Copepoda</taxon>
        <taxon>Harpacticoida</taxon>
        <taxon>Harpacticidae</taxon>
        <taxon>Tigriopus</taxon>
    </lineage>
</organism>
<evidence type="ECO:0000313" key="6">
    <source>
        <dbReference type="Proteomes" id="UP000318571"/>
    </source>
</evidence>
<comment type="caution">
    <text evidence="5">The sequence shown here is derived from an EMBL/GenBank/DDBJ whole genome shotgun (WGS) entry which is preliminary data.</text>
</comment>
<dbReference type="InterPro" id="IPR027267">
    <property type="entry name" value="AH/BAR_dom_sf"/>
</dbReference>
<dbReference type="Proteomes" id="UP000318571">
    <property type="component" value="Chromosome 3"/>
</dbReference>
<feature type="domain" description="F-BAR" evidence="4">
    <location>
        <begin position="1"/>
        <end position="96"/>
    </location>
</feature>
<feature type="compositionally biased region" description="Polar residues" evidence="3">
    <location>
        <begin position="163"/>
        <end position="214"/>
    </location>
</feature>
<dbReference type="SUPFAM" id="SSF50044">
    <property type="entry name" value="SH3-domain"/>
    <property type="match status" value="1"/>
</dbReference>
<reference evidence="5 6" key="1">
    <citation type="journal article" date="2018" name="Nat. Ecol. Evol.">
        <title>Genomic signatures of mitonuclear coevolution across populations of Tigriopus californicus.</title>
        <authorList>
            <person name="Barreto F.S."/>
            <person name="Watson E.T."/>
            <person name="Lima T.G."/>
            <person name="Willett C.S."/>
            <person name="Edmands S."/>
            <person name="Li W."/>
            <person name="Burton R.S."/>
        </authorList>
    </citation>
    <scope>NUCLEOTIDE SEQUENCE [LARGE SCALE GENOMIC DNA]</scope>
    <source>
        <strain evidence="5 6">San Diego</strain>
    </source>
</reference>
<evidence type="ECO:0000256" key="2">
    <source>
        <dbReference type="SAM" id="Coils"/>
    </source>
</evidence>
<dbReference type="GO" id="GO:0005886">
    <property type="term" value="C:plasma membrane"/>
    <property type="evidence" value="ECO:0007669"/>
    <property type="project" value="TreeGrafter"/>
</dbReference>
<dbReference type="PROSITE" id="PS51741">
    <property type="entry name" value="F_BAR"/>
    <property type="match status" value="1"/>
</dbReference>
<evidence type="ECO:0000259" key="4">
    <source>
        <dbReference type="PROSITE" id="PS51741"/>
    </source>
</evidence>
<dbReference type="Gene3D" id="2.30.30.40">
    <property type="entry name" value="SH3 Domains"/>
    <property type="match status" value="1"/>
</dbReference>
<gene>
    <name evidence="5" type="ORF">TCAL_06015</name>
</gene>
<dbReference type="Gene3D" id="1.20.1270.60">
    <property type="entry name" value="Arfaptin homology (AH) domain/BAR domain"/>
    <property type="match status" value="1"/>
</dbReference>